<dbReference type="PANTHER" id="PTHR43236">
    <property type="entry name" value="ANTITOXIN HIGA1"/>
    <property type="match status" value="1"/>
</dbReference>
<comment type="caution">
    <text evidence="2">The sequence shown here is derived from an EMBL/GenBank/DDBJ whole genome shotgun (WGS) entry which is preliminary data.</text>
</comment>
<organism evidence="2 3">
    <name type="scientific">Candidatus Yanofskybacteria bacterium GW2011_GWA2_44_9</name>
    <dbReference type="NCBI Taxonomy" id="1619025"/>
    <lineage>
        <taxon>Bacteria</taxon>
        <taxon>Candidatus Yanofskyibacteriota</taxon>
    </lineage>
</organism>
<evidence type="ECO:0000313" key="2">
    <source>
        <dbReference type="EMBL" id="KKT81771.1"/>
    </source>
</evidence>
<reference evidence="2 3" key="1">
    <citation type="journal article" date="2015" name="Nature">
        <title>rRNA introns, odd ribosomes, and small enigmatic genomes across a large radiation of phyla.</title>
        <authorList>
            <person name="Brown C.T."/>
            <person name="Hug L.A."/>
            <person name="Thomas B.C."/>
            <person name="Sharon I."/>
            <person name="Castelle C.J."/>
            <person name="Singh A."/>
            <person name="Wilkins M.J."/>
            <person name="Williams K.H."/>
            <person name="Banfield J.F."/>
        </authorList>
    </citation>
    <scope>NUCLEOTIDE SEQUENCE [LARGE SCALE GENOMIC DNA]</scope>
</reference>
<feature type="domain" description="IrrE N-terminal-like" evidence="1">
    <location>
        <begin position="45"/>
        <end position="147"/>
    </location>
</feature>
<dbReference type="AlphaFoldDB" id="A0A0G1KDG2"/>
<dbReference type="EMBL" id="LCJR01000015">
    <property type="protein sequence ID" value="KKT81771.1"/>
    <property type="molecule type" value="Genomic_DNA"/>
</dbReference>
<dbReference type="Proteomes" id="UP000034032">
    <property type="component" value="Unassembled WGS sequence"/>
</dbReference>
<dbReference type="InterPro" id="IPR010359">
    <property type="entry name" value="IrrE_HExxH"/>
</dbReference>
<gene>
    <name evidence="2" type="ORF">UW79_C0015G0010</name>
</gene>
<evidence type="ECO:0000259" key="1">
    <source>
        <dbReference type="Pfam" id="PF06114"/>
    </source>
</evidence>
<dbReference type="Gene3D" id="1.10.10.2910">
    <property type="match status" value="1"/>
</dbReference>
<dbReference type="Pfam" id="PF06114">
    <property type="entry name" value="Peptidase_M78"/>
    <property type="match status" value="1"/>
</dbReference>
<dbReference type="PANTHER" id="PTHR43236:SF2">
    <property type="entry name" value="BLL0069 PROTEIN"/>
    <property type="match status" value="1"/>
</dbReference>
<evidence type="ECO:0000313" key="3">
    <source>
        <dbReference type="Proteomes" id="UP000034032"/>
    </source>
</evidence>
<accession>A0A0G1KDG2</accession>
<protein>
    <recommendedName>
        <fullName evidence="1">IrrE N-terminal-like domain-containing protein</fullName>
    </recommendedName>
</protein>
<name>A0A0G1KDG2_9BACT</name>
<sequence length="157" mass="18149">MRKSEPHLRANVGGARNIARKLLKDAQITEVPVNLRKVLDYLKTRHDLEIWRFPFKEMDGMLVTIDGQPTIGFNPDTSWVRRRFTIAHEIGHFLMGHTCNSNENAEAEAGQFAAELLMPLAFLKVDFPNEPDLEKLSYRYIVSKEALTWHLMDCRLI</sequence>
<dbReference type="InterPro" id="IPR052345">
    <property type="entry name" value="Rad_response_metalloprotease"/>
</dbReference>
<proteinExistence type="predicted"/>